<organism evidence="3 4">
    <name type="scientific">Orbilia blumenaviensis</name>
    <dbReference type="NCBI Taxonomy" id="1796055"/>
    <lineage>
        <taxon>Eukaryota</taxon>
        <taxon>Fungi</taxon>
        <taxon>Dikarya</taxon>
        <taxon>Ascomycota</taxon>
        <taxon>Pezizomycotina</taxon>
        <taxon>Orbiliomycetes</taxon>
        <taxon>Orbiliales</taxon>
        <taxon>Orbiliaceae</taxon>
        <taxon>Orbilia</taxon>
    </lineage>
</organism>
<dbReference type="Proteomes" id="UP001373714">
    <property type="component" value="Unassembled WGS sequence"/>
</dbReference>
<gene>
    <name evidence="3" type="ORF">TWF730_005072</name>
</gene>
<evidence type="ECO:0000256" key="2">
    <source>
        <dbReference type="SAM" id="SignalP"/>
    </source>
</evidence>
<evidence type="ECO:0000313" key="3">
    <source>
        <dbReference type="EMBL" id="KAK6361338.1"/>
    </source>
</evidence>
<feature type="chain" id="PRO_5043530276" evidence="2">
    <location>
        <begin position="29"/>
        <end position="736"/>
    </location>
</feature>
<reference evidence="3 4" key="1">
    <citation type="submission" date="2019-10" db="EMBL/GenBank/DDBJ databases">
        <authorList>
            <person name="Palmer J.M."/>
        </authorList>
    </citation>
    <scope>NUCLEOTIDE SEQUENCE [LARGE SCALE GENOMIC DNA]</scope>
    <source>
        <strain evidence="3 4">TWF730</strain>
    </source>
</reference>
<comment type="caution">
    <text evidence="3">The sequence shown here is derived from an EMBL/GenBank/DDBJ whole genome shotgun (WGS) entry which is preliminary data.</text>
</comment>
<accession>A0AAV9VHM5</accession>
<keyword evidence="2" id="KW-0732">Signal</keyword>
<keyword evidence="4" id="KW-1185">Reference proteome</keyword>
<dbReference type="AlphaFoldDB" id="A0AAV9VHM5"/>
<evidence type="ECO:0000256" key="1">
    <source>
        <dbReference type="SAM" id="MobiDB-lite"/>
    </source>
</evidence>
<evidence type="ECO:0000313" key="4">
    <source>
        <dbReference type="Proteomes" id="UP001373714"/>
    </source>
</evidence>
<name>A0AAV9VHM5_9PEZI</name>
<protein>
    <submittedName>
        <fullName evidence="3">Uncharacterized protein</fullName>
    </submittedName>
</protein>
<feature type="signal peptide" evidence="2">
    <location>
        <begin position="1"/>
        <end position="28"/>
    </location>
</feature>
<sequence>MGFSKLLSPCRTTLLLVAILSTAHPSVSAPTSDIGTAVSSAAKPIPNITPNSKGSLIHQETETSPGALGPGDEIKRRGLNAVSGGMVLPSPSVKPQNLIEDEEPPPNPSPKHLGKRQTRPRSFSAPAVLSKPPDAPNTNAEENAIDTAAAKIKEAANDAVNNMRDVANAAVQNAAEEQKEGVDNPSFQGSQDDSYVWPSASPVQPAWPTNGVSTWDPTASAAAAPGGQALQVLDGTGNPIQNDAQEPKTMLSGSEQYFDPILSNEPNIPLQVLDGSGKRLKNGALQPEQYFDPTLFDEPDVPFRVLDGEGNPMPENADGNSIQNNALQPKPMVPGLEQYFDPTLFNEPEQIQVSNGPEQYFDPALFDESQQTASGRRPQYYFDPMLPSQPLQVLSGDGTSLKGGAIQPEPMNSDNTPEGLQPLLDLAETDPTEFASIIDTIDNPQASTPFPAVEAFRNDFAPGQSIHTDTGSTLFTPNGFEMSPVGPFGGPHLLPQLDGINQNFDRSTNQPPLLPQLDGVNQNFDGTISKPLTPSQDIFGGTFGAMPTNVFLPNGGTISLNCVPVYIDANGNQHAASDVPSQILSAFNVGGMPMPITTQSSFTDQTTDPNTPLTPLLSEVVSNNPDAISASQIDDNTVLVNTGGGDDAEKVFSTLGDTWKLEAEATQEGDNSNGYNVVTLDNGGTAFKITQPEGFATANILDAKTPGDILSQISDGASIQLEVTNAPPAPGPVVAA</sequence>
<feature type="region of interest" description="Disordered" evidence="1">
    <location>
        <begin position="45"/>
        <end position="140"/>
    </location>
</feature>
<dbReference type="EMBL" id="JAVHNS010000002">
    <property type="protein sequence ID" value="KAK6361338.1"/>
    <property type="molecule type" value="Genomic_DNA"/>
</dbReference>
<proteinExistence type="predicted"/>